<organism evidence="7 8">
    <name type="scientific">Rhizobium etli</name>
    <dbReference type="NCBI Taxonomy" id="29449"/>
    <lineage>
        <taxon>Bacteria</taxon>
        <taxon>Pseudomonadati</taxon>
        <taxon>Pseudomonadota</taxon>
        <taxon>Alphaproteobacteria</taxon>
        <taxon>Hyphomicrobiales</taxon>
        <taxon>Rhizobiaceae</taxon>
        <taxon>Rhizobium/Agrobacterium group</taxon>
        <taxon>Rhizobium</taxon>
    </lineage>
</organism>
<gene>
    <name evidence="6" type="ORF">GGE46_006020</name>
    <name evidence="7" type="ORF">GGE57_006033</name>
</gene>
<evidence type="ECO:0000259" key="4">
    <source>
        <dbReference type="Pfam" id="PF07508"/>
    </source>
</evidence>
<dbReference type="InterPro" id="IPR038109">
    <property type="entry name" value="DNA_bind_recomb_sf"/>
</dbReference>
<dbReference type="GO" id="GO:0003677">
    <property type="term" value="F:DNA binding"/>
    <property type="evidence" value="ECO:0007669"/>
    <property type="project" value="UniProtKB-KW"/>
</dbReference>
<dbReference type="InterPro" id="IPR050639">
    <property type="entry name" value="SSR_resolvase"/>
</dbReference>
<feature type="region of interest" description="Disordered" evidence="3">
    <location>
        <begin position="1"/>
        <end position="32"/>
    </location>
</feature>
<comment type="caution">
    <text evidence="7">The sequence shown here is derived from an EMBL/GenBank/DDBJ whole genome shotgun (WGS) entry which is preliminary data.</text>
</comment>
<dbReference type="RefSeq" id="WP_183844485.1">
    <property type="nucleotide sequence ID" value="NZ_JACIHU010000021.1"/>
</dbReference>
<evidence type="ECO:0000313" key="9">
    <source>
        <dbReference type="Proteomes" id="UP000557344"/>
    </source>
</evidence>
<dbReference type="EMBL" id="JACIHU010000021">
    <property type="protein sequence ID" value="MBB4483398.1"/>
    <property type="molecule type" value="Genomic_DNA"/>
</dbReference>
<dbReference type="Proteomes" id="UP000523431">
    <property type="component" value="Unassembled WGS sequence"/>
</dbReference>
<dbReference type="GO" id="GO:0000150">
    <property type="term" value="F:DNA strand exchange activity"/>
    <property type="evidence" value="ECO:0007669"/>
    <property type="project" value="InterPro"/>
</dbReference>
<dbReference type="EMBL" id="JACIID010000021">
    <property type="protein sequence ID" value="MBB4539243.1"/>
    <property type="molecule type" value="Genomic_DNA"/>
</dbReference>
<reference evidence="8 9" key="1">
    <citation type="submission" date="2020-08" db="EMBL/GenBank/DDBJ databases">
        <title>Genomic Encyclopedia of Type Strains, Phase IV (KMG-V): Genome sequencing to study the core and pangenomes of soil and plant-associated prokaryotes.</title>
        <authorList>
            <person name="Whitman W."/>
        </authorList>
    </citation>
    <scope>NUCLEOTIDE SEQUENCE [LARGE SCALE GENOMIC DNA]</scope>
    <source>
        <strain evidence="6 9">SEMIA 471</strain>
        <strain evidence="7 8">SEMIA 489</strain>
    </source>
</reference>
<sequence length="272" mass="30861">MGHPAIDVQGSPRDIAKRLNAQGTPGPRGAKWRDTAIRGYVSRGTGILNNTTYIGRVVWNRRQYRKNPETERRVARGNKESDWVLNDDHQALRIIDDALWARVKERQKEIGELFSYTTTNRLNGAHRPSYMLSGILECAECGGPYAIMAKDRYGCTNHKKHLPIDGLGGACCSNQKTILRQDIEDRVLSCLAPAFFGMRLFDDVARQVRQNLAAAVKNEPDPRQRLADELKAIEREQRQNIEQISDCKAEGRPRLAALDDMLDQLEERRARP</sequence>
<evidence type="ECO:0000313" key="8">
    <source>
        <dbReference type="Proteomes" id="UP000523431"/>
    </source>
</evidence>
<dbReference type="PANTHER" id="PTHR30461">
    <property type="entry name" value="DNA-INVERTASE FROM LAMBDOID PROPHAGE"/>
    <property type="match status" value="1"/>
</dbReference>
<keyword evidence="2" id="KW-0233">DNA recombination</keyword>
<protein>
    <recommendedName>
        <fullName evidence="10">Recombinase</fullName>
    </recommendedName>
</protein>
<feature type="domain" description="Recombinase" evidence="4">
    <location>
        <begin position="10"/>
        <end position="108"/>
    </location>
</feature>
<dbReference type="InterPro" id="IPR025827">
    <property type="entry name" value="Zn_ribbon_recom_dom"/>
</dbReference>
<dbReference type="Proteomes" id="UP000557344">
    <property type="component" value="Unassembled WGS sequence"/>
</dbReference>
<evidence type="ECO:0000259" key="5">
    <source>
        <dbReference type="Pfam" id="PF13408"/>
    </source>
</evidence>
<evidence type="ECO:0000313" key="6">
    <source>
        <dbReference type="EMBL" id="MBB4483398.1"/>
    </source>
</evidence>
<dbReference type="Pfam" id="PF07508">
    <property type="entry name" value="Recombinase"/>
    <property type="match status" value="1"/>
</dbReference>
<proteinExistence type="predicted"/>
<dbReference type="InterPro" id="IPR011109">
    <property type="entry name" value="DNA_bind_recombinase_dom"/>
</dbReference>
<evidence type="ECO:0000256" key="1">
    <source>
        <dbReference type="ARBA" id="ARBA00023125"/>
    </source>
</evidence>
<evidence type="ECO:0008006" key="10">
    <source>
        <dbReference type="Google" id="ProtNLM"/>
    </source>
</evidence>
<evidence type="ECO:0000256" key="2">
    <source>
        <dbReference type="ARBA" id="ARBA00023172"/>
    </source>
</evidence>
<evidence type="ECO:0000256" key="3">
    <source>
        <dbReference type="SAM" id="MobiDB-lite"/>
    </source>
</evidence>
<name>A0A7W6ZN87_RHIET</name>
<dbReference type="Gene3D" id="3.90.1750.20">
    <property type="entry name" value="Putative Large Serine Recombinase, Chain B, Domain 2"/>
    <property type="match status" value="1"/>
</dbReference>
<dbReference type="AlphaFoldDB" id="A0A7W6ZN87"/>
<dbReference type="PANTHER" id="PTHR30461:SF2">
    <property type="entry name" value="SERINE RECOMBINASE PINE-RELATED"/>
    <property type="match status" value="1"/>
</dbReference>
<feature type="domain" description="Recombinase zinc beta ribbon" evidence="5">
    <location>
        <begin position="131"/>
        <end position="188"/>
    </location>
</feature>
<keyword evidence="1" id="KW-0238">DNA-binding</keyword>
<dbReference type="Pfam" id="PF13408">
    <property type="entry name" value="Zn_ribbon_recom"/>
    <property type="match status" value="1"/>
</dbReference>
<accession>A0A7W6ZN87</accession>
<evidence type="ECO:0000313" key="7">
    <source>
        <dbReference type="EMBL" id="MBB4539243.1"/>
    </source>
</evidence>